<name>A0A4D7QL40_9HYPH</name>
<dbReference type="RefSeq" id="WP_137099408.1">
    <property type="nucleotide sequence ID" value="NZ_CP039865.1"/>
</dbReference>
<protein>
    <recommendedName>
        <fullName evidence="4">DUF304 domain-containing protein</fullName>
    </recommendedName>
</protein>
<evidence type="ECO:0000313" key="2">
    <source>
        <dbReference type="EMBL" id="QCK86076.1"/>
    </source>
</evidence>
<sequence>MIRVADLSPERRTAVQAALVPGEVVRWIGLPDPSKSPGGGGQGFTPAYVWLGIVGVWQAGALTAALASGLAVAWYYVAVGCVFMALGGLFYRRALVEHRAAQARLHLVTDRRLLTIDLADLRASLALSPAEIAYAEPTFGRQGHGDIEIGHGEPGTLAWDIEMFHHIRGVGDVEAAIKALRRLLAEHGRVLLTVAPDDDD</sequence>
<dbReference type="Proteomes" id="UP000298588">
    <property type="component" value="Chromosome"/>
</dbReference>
<keyword evidence="1" id="KW-0472">Membrane</keyword>
<keyword evidence="1" id="KW-1133">Transmembrane helix</keyword>
<proteinExistence type="predicted"/>
<keyword evidence="3" id="KW-1185">Reference proteome</keyword>
<dbReference type="AlphaFoldDB" id="A0A4D7QL40"/>
<feature type="transmembrane region" description="Helical" evidence="1">
    <location>
        <begin position="47"/>
        <end position="67"/>
    </location>
</feature>
<keyword evidence="1" id="KW-0812">Transmembrane</keyword>
<accession>A0A4D7QL40</accession>
<gene>
    <name evidence="2" type="ORF">E8L99_10075</name>
</gene>
<reference evidence="2 3" key="1">
    <citation type="submission" date="2019-04" db="EMBL/GenBank/DDBJ databases">
        <title>Phreatobacter aquaticus sp. nov.</title>
        <authorList>
            <person name="Choi A."/>
            <person name="Baek K."/>
        </authorList>
    </citation>
    <scope>NUCLEOTIDE SEQUENCE [LARGE SCALE GENOMIC DNA]</scope>
    <source>
        <strain evidence="2 3">NMCR1094</strain>
    </source>
</reference>
<organism evidence="2 3">
    <name type="scientific">Phreatobacter aquaticus</name>
    <dbReference type="NCBI Taxonomy" id="2570229"/>
    <lineage>
        <taxon>Bacteria</taxon>
        <taxon>Pseudomonadati</taxon>
        <taxon>Pseudomonadota</taxon>
        <taxon>Alphaproteobacteria</taxon>
        <taxon>Hyphomicrobiales</taxon>
        <taxon>Phreatobacteraceae</taxon>
        <taxon>Phreatobacter</taxon>
    </lineage>
</organism>
<dbReference type="KEGG" id="paqt:E8L99_10075"/>
<evidence type="ECO:0000313" key="3">
    <source>
        <dbReference type="Proteomes" id="UP000298588"/>
    </source>
</evidence>
<feature type="transmembrane region" description="Helical" evidence="1">
    <location>
        <begin position="73"/>
        <end position="91"/>
    </location>
</feature>
<evidence type="ECO:0000256" key="1">
    <source>
        <dbReference type="SAM" id="Phobius"/>
    </source>
</evidence>
<evidence type="ECO:0008006" key="4">
    <source>
        <dbReference type="Google" id="ProtNLM"/>
    </source>
</evidence>
<dbReference type="EMBL" id="CP039865">
    <property type="protein sequence ID" value="QCK86076.1"/>
    <property type="molecule type" value="Genomic_DNA"/>
</dbReference>